<evidence type="ECO:0000256" key="11">
    <source>
        <dbReference type="ARBA" id="ARBA00032593"/>
    </source>
</evidence>
<dbReference type="SUPFAM" id="SSF50037">
    <property type="entry name" value="C-terminal domain of transcriptional repressors"/>
    <property type="match status" value="1"/>
</dbReference>
<dbReference type="InterPro" id="IPR036390">
    <property type="entry name" value="WH_DNA-bd_sf"/>
</dbReference>
<keyword evidence="9" id="KW-0804">Transcription</keyword>
<dbReference type="PANTHER" id="PTHR33238:SF11">
    <property type="entry name" value="TRANSCRIPTIONAL REGULATOR MNTR"/>
    <property type="match status" value="1"/>
</dbReference>
<dbReference type="InterPro" id="IPR012318">
    <property type="entry name" value="HTH_CRP"/>
</dbReference>
<keyword evidence="6" id="KW-0805">Transcription regulation</keyword>
<dbReference type="InterPro" id="IPR036421">
    <property type="entry name" value="Fe_dep_repressor_sf"/>
</dbReference>
<dbReference type="AlphaFoldDB" id="F5XFT8"/>
<feature type="domain" description="HTH dtxR-type" evidence="12">
    <location>
        <begin position="1"/>
        <end position="64"/>
    </location>
</feature>
<dbReference type="SUPFAM" id="SSF47979">
    <property type="entry name" value="Iron-dependent repressor protein, dimerization domain"/>
    <property type="match status" value="1"/>
</dbReference>
<evidence type="ECO:0000256" key="9">
    <source>
        <dbReference type="ARBA" id="ARBA00023163"/>
    </source>
</evidence>
<dbReference type="SUPFAM" id="SSF46785">
    <property type="entry name" value="Winged helix' DNA-binding domain"/>
    <property type="match status" value="1"/>
</dbReference>
<evidence type="ECO:0000256" key="7">
    <source>
        <dbReference type="ARBA" id="ARBA00023125"/>
    </source>
</evidence>
<dbReference type="SMART" id="SM00899">
    <property type="entry name" value="FeoA"/>
    <property type="match status" value="1"/>
</dbReference>
<evidence type="ECO:0000256" key="10">
    <source>
        <dbReference type="ARBA" id="ARBA00023211"/>
    </source>
</evidence>
<keyword evidence="10" id="KW-0464">Manganese</keyword>
<evidence type="ECO:0000313" key="14">
    <source>
        <dbReference type="Proteomes" id="UP000007947"/>
    </source>
</evidence>
<evidence type="ECO:0000256" key="5">
    <source>
        <dbReference type="ARBA" id="ARBA00022491"/>
    </source>
</evidence>
<dbReference type="SMART" id="SM00529">
    <property type="entry name" value="HTH_DTXR"/>
    <property type="match status" value="1"/>
</dbReference>
<evidence type="ECO:0000259" key="12">
    <source>
        <dbReference type="PROSITE" id="PS50944"/>
    </source>
</evidence>
<evidence type="ECO:0000256" key="6">
    <source>
        <dbReference type="ARBA" id="ARBA00023015"/>
    </source>
</evidence>
<dbReference type="HOGENOM" id="CLU_069532_0_2_11"/>
<keyword evidence="14" id="KW-1185">Reference proteome</keyword>
<dbReference type="GO" id="GO:0003700">
    <property type="term" value="F:DNA-binding transcription factor activity"/>
    <property type="evidence" value="ECO:0007669"/>
    <property type="project" value="InterPro"/>
</dbReference>
<dbReference type="GO" id="GO:0003677">
    <property type="term" value="F:DNA binding"/>
    <property type="evidence" value="ECO:0007669"/>
    <property type="project" value="UniProtKB-KW"/>
</dbReference>
<dbReference type="InterPro" id="IPR008988">
    <property type="entry name" value="Transcriptional_repressor_C"/>
</dbReference>
<accession>F5XFT8</accession>
<reference evidence="13 14" key="1">
    <citation type="submission" date="2011-05" db="EMBL/GenBank/DDBJ databases">
        <title>Whole genome sequence of Microlunatus phosphovorus NM-1.</title>
        <authorList>
            <person name="Hosoyama A."/>
            <person name="Sasaki K."/>
            <person name="Harada T."/>
            <person name="Igarashi R."/>
            <person name="Kawakoshi A."/>
            <person name="Sasagawa M."/>
            <person name="Fukada J."/>
            <person name="Nakamura S."/>
            <person name="Katano Y."/>
            <person name="Hanada S."/>
            <person name="Kamagata Y."/>
            <person name="Nakamura N."/>
            <person name="Yamazaki S."/>
            <person name="Fujita N."/>
        </authorList>
    </citation>
    <scope>NUCLEOTIDE SEQUENCE [LARGE SCALE GENOMIC DNA]</scope>
    <source>
        <strain evidence="14">ATCC 700054 / DSM 10555 / JCM 9379 / NBRC 101784 / NCIMB 13414 / VKM Ac-1990 / NM-1</strain>
    </source>
</reference>
<evidence type="ECO:0000256" key="8">
    <source>
        <dbReference type="ARBA" id="ARBA00023159"/>
    </source>
</evidence>
<dbReference type="eggNOG" id="COG1321">
    <property type="taxonomic scope" value="Bacteria"/>
</dbReference>
<dbReference type="OrthoDB" id="9791355at2"/>
<dbReference type="InterPro" id="IPR022689">
    <property type="entry name" value="Iron_dep_repressor"/>
</dbReference>
<dbReference type="GO" id="GO:0046914">
    <property type="term" value="F:transition metal ion binding"/>
    <property type="evidence" value="ECO:0007669"/>
    <property type="project" value="InterPro"/>
</dbReference>
<dbReference type="GO" id="GO:0045892">
    <property type="term" value="P:negative regulation of DNA-templated transcription"/>
    <property type="evidence" value="ECO:0007669"/>
    <property type="project" value="TreeGrafter"/>
</dbReference>
<evidence type="ECO:0000313" key="13">
    <source>
        <dbReference type="EMBL" id="BAK35495.1"/>
    </source>
</evidence>
<dbReference type="RefSeq" id="WP_013863365.1">
    <property type="nucleotide sequence ID" value="NC_015635.1"/>
</dbReference>
<dbReference type="Gene3D" id="1.10.60.10">
    <property type="entry name" value="Iron dependent repressor, metal binding and dimerisation domain"/>
    <property type="match status" value="1"/>
</dbReference>
<dbReference type="GO" id="GO:0005737">
    <property type="term" value="C:cytoplasm"/>
    <property type="evidence" value="ECO:0007669"/>
    <property type="project" value="UniProtKB-SubCell"/>
</dbReference>
<dbReference type="Pfam" id="PF02742">
    <property type="entry name" value="Fe_dep_repr_C"/>
    <property type="match status" value="1"/>
</dbReference>
<dbReference type="Pfam" id="PF01325">
    <property type="entry name" value="Fe_dep_repress"/>
    <property type="match status" value="1"/>
</dbReference>
<dbReference type="KEGG" id="mph:MLP_24810"/>
<keyword evidence="5" id="KW-0678">Repressor</keyword>
<keyword evidence="8" id="KW-0010">Activator</keyword>
<protein>
    <recommendedName>
        <fullName evidence="11">Manganese transport regulator</fullName>
    </recommendedName>
</protein>
<sequence>MEARVIETYLKAVFNAGEWSTEPVTTGLLAAKLGLAPSSVSEAVRKLTERGLLAHARYGAISLTPEGEHVALGMVRKHRLIETFLVDYLGYSWDEVHDEAETLEHAVSDIFIDRLDARLGHPRVDPHGDPIPAADRAFDDQPDVRLDTLPAGTRIRIDRVSDEDPNLLRQLTESGIAIGQLVMVESAAEPEHVTIRRGDHSLTVPNSTAHIIRVTPITARGLPAGAAGPKPPD</sequence>
<keyword evidence="7" id="KW-0238">DNA-binding</keyword>
<dbReference type="EMBL" id="AP012204">
    <property type="protein sequence ID" value="BAK35495.1"/>
    <property type="molecule type" value="Genomic_DNA"/>
</dbReference>
<evidence type="ECO:0000256" key="2">
    <source>
        <dbReference type="ARBA" id="ARBA00007871"/>
    </source>
</evidence>
<proteinExistence type="inferred from homology"/>
<dbReference type="FunFam" id="1.10.60.10:FF:000004">
    <property type="entry name" value="DtxR family transcriptional regulator"/>
    <property type="match status" value="1"/>
</dbReference>
<dbReference type="InterPro" id="IPR001367">
    <property type="entry name" value="Fe_dep_repressor"/>
</dbReference>
<dbReference type="PANTHER" id="PTHR33238">
    <property type="entry name" value="IRON (METAL) DEPENDENT REPRESSOR, DTXR FAMILY"/>
    <property type="match status" value="1"/>
</dbReference>
<comment type="similarity">
    <text evidence="2">Belongs to the DtxR/MntR family.</text>
</comment>
<dbReference type="Gene3D" id="1.10.10.10">
    <property type="entry name" value="Winged helix-like DNA-binding domain superfamily/Winged helix DNA-binding domain"/>
    <property type="match status" value="1"/>
</dbReference>
<gene>
    <name evidence="13" type="primary">ideR</name>
    <name evidence="13" type="ordered locus">MLP_24810</name>
</gene>
<organism evidence="13 14">
    <name type="scientific">Microlunatus phosphovorus (strain ATCC 700054 / DSM 10555 / JCM 9379 / NBRC 101784 / NCIMB 13414 / VKM Ac-1990 / NM-1)</name>
    <dbReference type="NCBI Taxonomy" id="1032480"/>
    <lineage>
        <taxon>Bacteria</taxon>
        <taxon>Bacillati</taxon>
        <taxon>Actinomycetota</taxon>
        <taxon>Actinomycetes</taxon>
        <taxon>Propionibacteriales</taxon>
        <taxon>Propionibacteriaceae</taxon>
        <taxon>Microlunatus</taxon>
    </lineage>
</organism>
<comment type="subunit">
    <text evidence="3">Homodimer.</text>
</comment>
<dbReference type="Gene3D" id="6.10.140.1920">
    <property type="match status" value="1"/>
</dbReference>
<dbReference type="Pfam" id="PF04023">
    <property type="entry name" value="FeoA"/>
    <property type="match status" value="1"/>
</dbReference>
<evidence type="ECO:0000256" key="1">
    <source>
        <dbReference type="ARBA" id="ARBA00004496"/>
    </source>
</evidence>
<evidence type="ECO:0000256" key="3">
    <source>
        <dbReference type="ARBA" id="ARBA00011738"/>
    </source>
</evidence>
<keyword evidence="4" id="KW-0963">Cytoplasm</keyword>
<dbReference type="InterPro" id="IPR050536">
    <property type="entry name" value="DtxR_MntR_Metal-Reg"/>
</dbReference>
<dbReference type="InterPro" id="IPR036388">
    <property type="entry name" value="WH-like_DNA-bd_sf"/>
</dbReference>
<name>F5XFT8_MICPN</name>
<dbReference type="InterPro" id="IPR022687">
    <property type="entry name" value="HTH_DTXR"/>
</dbReference>
<evidence type="ECO:0000256" key="4">
    <source>
        <dbReference type="ARBA" id="ARBA00022490"/>
    </source>
</evidence>
<dbReference type="Proteomes" id="UP000007947">
    <property type="component" value="Chromosome"/>
</dbReference>
<dbReference type="PROSITE" id="PS50944">
    <property type="entry name" value="HTH_DTXR"/>
    <property type="match status" value="1"/>
</dbReference>
<dbReference type="SMART" id="SM00419">
    <property type="entry name" value="HTH_CRP"/>
    <property type="match status" value="1"/>
</dbReference>
<dbReference type="InterPro" id="IPR007167">
    <property type="entry name" value="Fe-transptr_FeoA-like"/>
</dbReference>
<comment type="subcellular location">
    <subcellularLocation>
        <location evidence="1">Cytoplasm</location>
    </subcellularLocation>
</comment>
<dbReference type="STRING" id="1032480.MLP_24810"/>
<dbReference type="GO" id="GO:0046983">
    <property type="term" value="F:protein dimerization activity"/>
    <property type="evidence" value="ECO:0007669"/>
    <property type="project" value="InterPro"/>
</dbReference>